<accession>A0ABW2SJL2</accession>
<feature type="chain" id="PRO_5046753996" evidence="3">
    <location>
        <begin position="43"/>
        <end position="432"/>
    </location>
</feature>
<evidence type="ECO:0000256" key="2">
    <source>
        <dbReference type="SAM" id="Coils"/>
    </source>
</evidence>
<feature type="domain" description="M23ase beta-sheet core" evidence="4">
    <location>
        <begin position="330"/>
        <end position="428"/>
    </location>
</feature>
<feature type="coiled-coil region" evidence="2">
    <location>
        <begin position="103"/>
        <end position="137"/>
    </location>
</feature>
<dbReference type="PANTHER" id="PTHR21666:SF289">
    <property type="entry name" value="L-ALA--D-GLU ENDOPEPTIDASE"/>
    <property type="match status" value="1"/>
</dbReference>
<dbReference type="EMBL" id="JBHTEF010000001">
    <property type="protein sequence ID" value="MFC7579763.1"/>
    <property type="molecule type" value="Genomic_DNA"/>
</dbReference>
<feature type="signal peptide" evidence="3">
    <location>
        <begin position="1"/>
        <end position="42"/>
    </location>
</feature>
<dbReference type="CDD" id="cd12797">
    <property type="entry name" value="M23_peptidase"/>
    <property type="match status" value="1"/>
</dbReference>
<sequence>MAERPPSARAARSRGRRRLAAALAVCGLSGALCVASAGAALAEDDDRDAVAQKQQESAAHVEDLKNQLGDIDANLAQVYLDLDALNTQIPVAQQELAGAQSAYTAATREHEVALDQLESAQAESDRLDTAIARSRNQQTQASEAVAALAREMYRGEVESPMAVAMTGSSTQDIADRASAAEALARSQNKVLADARNAEVVQQNQAEKQKAVTERISALEQKAKDAADAAETAQSTAQSKVAELAGLKSQAQDKKEQWESQKTAASDQLDAWQAEYDAQSRKLADIDAQNRAQGRVYTTDGGMFSSPLPVALQITSPFGWRMHPVLGVQKYHNGTDFAAGCGTNAFPIAPGQVIAVTVETAGGNVVYVNHGMIDGHSWVSAYVHLQQPLVSVGQQVDRSSVVGLVGATGYATGCHLHLSLMMDGSDVDPMDYL</sequence>
<organism evidence="5 6">
    <name type="scientific">Schaalia naturae</name>
    <dbReference type="NCBI Taxonomy" id="635203"/>
    <lineage>
        <taxon>Bacteria</taxon>
        <taxon>Bacillati</taxon>
        <taxon>Actinomycetota</taxon>
        <taxon>Actinomycetes</taxon>
        <taxon>Actinomycetales</taxon>
        <taxon>Actinomycetaceae</taxon>
        <taxon>Schaalia</taxon>
    </lineage>
</organism>
<protein>
    <submittedName>
        <fullName evidence="5">Peptidoglycan DD-metalloendopeptidase family protein</fullName>
    </submittedName>
</protein>
<dbReference type="InterPro" id="IPR011055">
    <property type="entry name" value="Dup_hybrid_motif"/>
</dbReference>
<dbReference type="InterPro" id="IPR016047">
    <property type="entry name" value="M23ase_b-sheet_dom"/>
</dbReference>
<dbReference type="Gene3D" id="2.70.70.10">
    <property type="entry name" value="Glucose Permease (Domain IIA)"/>
    <property type="match status" value="1"/>
</dbReference>
<comment type="caution">
    <text evidence="5">The sequence shown here is derived from an EMBL/GenBank/DDBJ whole genome shotgun (WGS) entry which is preliminary data.</text>
</comment>
<evidence type="ECO:0000256" key="1">
    <source>
        <dbReference type="ARBA" id="ARBA00022729"/>
    </source>
</evidence>
<dbReference type="SUPFAM" id="SSF51261">
    <property type="entry name" value="Duplicated hybrid motif"/>
    <property type="match status" value="1"/>
</dbReference>
<keyword evidence="2" id="KW-0175">Coiled coil</keyword>
<evidence type="ECO:0000259" key="4">
    <source>
        <dbReference type="Pfam" id="PF01551"/>
    </source>
</evidence>
<dbReference type="Proteomes" id="UP001596527">
    <property type="component" value="Unassembled WGS sequence"/>
</dbReference>
<keyword evidence="1 3" id="KW-0732">Signal</keyword>
<name>A0ABW2SJL2_9ACTO</name>
<dbReference type="Pfam" id="PF01551">
    <property type="entry name" value="Peptidase_M23"/>
    <property type="match status" value="1"/>
</dbReference>
<feature type="coiled-coil region" evidence="2">
    <location>
        <begin position="208"/>
        <end position="288"/>
    </location>
</feature>
<dbReference type="RefSeq" id="WP_380971245.1">
    <property type="nucleotide sequence ID" value="NZ_JBHTEF010000001.1"/>
</dbReference>
<evidence type="ECO:0000256" key="3">
    <source>
        <dbReference type="SAM" id="SignalP"/>
    </source>
</evidence>
<gene>
    <name evidence="5" type="ORF">ACFQWG_00760</name>
</gene>
<evidence type="ECO:0000313" key="6">
    <source>
        <dbReference type="Proteomes" id="UP001596527"/>
    </source>
</evidence>
<reference evidence="6" key="1">
    <citation type="journal article" date="2019" name="Int. J. Syst. Evol. Microbiol.">
        <title>The Global Catalogue of Microorganisms (GCM) 10K type strain sequencing project: providing services to taxonomists for standard genome sequencing and annotation.</title>
        <authorList>
            <consortium name="The Broad Institute Genomics Platform"/>
            <consortium name="The Broad Institute Genome Sequencing Center for Infectious Disease"/>
            <person name="Wu L."/>
            <person name="Ma J."/>
        </authorList>
    </citation>
    <scope>NUCLEOTIDE SEQUENCE [LARGE SCALE GENOMIC DNA]</scope>
    <source>
        <strain evidence="6">CCUG 56698</strain>
    </source>
</reference>
<dbReference type="InterPro" id="IPR050570">
    <property type="entry name" value="Cell_wall_metabolism_enzyme"/>
</dbReference>
<proteinExistence type="predicted"/>
<evidence type="ECO:0000313" key="5">
    <source>
        <dbReference type="EMBL" id="MFC7579763.1"/>
    </source>
</evidence>
<keyword evidence="6" id="KW-1185">Reference proteome</keyword>
<dbReference type="PANTHER" id="PTHR21666">
    <property type="entry name" value="PEPTIDASE-RELATED"/>
    <property type="match status" value="1"/>
</dbReference>
<dbReference type="Gene3D" id="6.10.250.3150">
    <property type="match status" value="1"/>
</dbReference>